<dbReference type="OrthoDB" id="6161578at2759"/>
<keyword evidence="12" id="KW-1185">Reference proteome</keyword>
<dbReference type="PANTHER" id="PTHR19290">
    <property type="entry name" value="BASIC HELIX-LOOP-HELIX PROTEIN NEUROGENIN-RELATED"/>
    <property type="match status" value="1"/>
</dbReference>
<dbReference type="Gene3D" id="4.10.280.10">
    <property type="entry name" value="Helix-loop-helix DNA-binding domain"/>
    <property type="match status" value="1"/>
</dbReference>
<dbReference type="AlphaFoldDB" id="A0A026VW42"/>
<evidence type="ECO:0000256" key="1">
    <source>
        <dbReference type="ARBA" id="ARBA00004123"/>
    </source>
</evidence>
<reference evidence="10 12" key="1">
    <citation type="journal article" date="2014" name="Curr. Biol.">
        <title>The genome of the clonal raider ant Cerapachys biroi.</title>
        <authorList>
            <person name="Oxley P.R."/>
            <person name="Ji L."/>
            <person name="Fetter-Pruneda I."/>
            <person name="McKenzie S.K."/>
            <person name="Li C."/>
            <person name="Hu H."/>
            <person name="Zhang G."/>
            <person name="Kronauer D.J."/>
        </authorList>
    </citation>
    <scope>NUCLEOTIDE SEQUENCE [LARGE SCALE GENOMIC DNA]</scope>
</reference>
<dbReference type="FunFam" id="4.10.280.10:FF:000025">
    <property type="entry name" value="protein atonal homolog 7"/>
    <property type="match status" value="1"/>
</dbReference>
<keyword evidence="3" id="KW-0221">Differentiation</keyword>
<dbReference type="PANTHER" id="PTHR19290:SF162">
    <property type="entry name" value="TRANSCRIPTION FACTOR ATOH7"/>
    <property type="match status" value="1"/>
</dbReference>
<dbReference type="GO" id="GO:0045944">
    <property type="term" value="P:positive regulation of transcription by RNA polymerase II"/>
    <property type="evidence" value="ECO:0007669"/>
    <property type="project" value="TreeGrafter"/>
</dbReference>
<dbReference type="CDD" id="cd19715">
    <property type="entry name" value="bHLH_TS_amos_like"/>
    <property type="match status" value="1"/>
</dbReference>
<evidence type="ECO:0000256" key="4">
    <source>
        <dbReference type="ARBA" id="ARBA00022902"/>
    </source>
</evidence>
<gene>
    <name evidence="11" type="ORF">DMN91_002691</name>
    <name evidence="10" type="ORF">X777_15206</name>
</gene>
<keyword evidence="5" id="KW-0805">Transcription regulation</keyword>
<dbReference type="Proteomes" id="UP000279307">
    <property type="component" value="Chromosome 3"/>
</dbReference>
<evidence type="ECO:0000256" key="8">
    <source>
        <dbReference type="SAM" id="MobiDB-lite"/>
    </source>
</evidence>
<evidence type="ECO:0000313" key="13">
    <source>
        <dbReference type="Proteomes" id="UP000279307"/>
    </source>
</evidence>
<dbReference type="GO" id="GO:0016360">
    <property type="term" value="P:sensory organ precursor cell fate determination"/>
    <property type="evidence" value="ECO:0007669"/>
    <property type="project" value="UniProtKB-ARBA"/>
</dbReference>
<evidence type="ECO:0000256" key="2">
    <source>
        <dbReference type="ARBA" id="ARBA00022473"/>
    </source>
</evidence>
<keyword evidence="6" id="KW-0804">Transcription</keyword>
<reference evidence="11 13" key="2">
    <citation type="journal article" date="2018" name="Genome Res.">
        <title>The genomic architecture and molecular evolution of ant odorant receptors.</title>
        <authorList>
            <person name="McKenzie S.K."/>
            <person name="Kronauer D.J.C."/>
        </authorList>
    </citation>
    <scope>NUCLEOTIDE SEQUENCE [LARGE SCALE GENOMIC DNA]</scope>
    <source>
        <strain evidence="11">Clonal line C1</strain>
    </source>
</reference>
<dbReference type="EMBL" id="QOIP01000003">
    <property type="protein sequence ID" value="RLU24602.1"/>
    <property type="molecule type" value="Genomic_DNA"/>
</dbReference>
<dbReference type="InterPro" id="IPR050359">
    <property type="entry name" value="bHLH_transcription_factors"/>
</dbReference>
<proteinExistence type="predicted"/>
<dbReference type="GO" id="GO:0005634">
    <property type="term" value="C:nucleus"/>
    <property type="evidence" value="ECO:0007669"/>
    <property type="project" value="UniProtKB-SubCell"/>
</dbReference>
<dbReference type="PROSITE" id="PS50888">
    <property type="entry name" value="BHLH"/>
    <property type="match status" value="1"/>
</dbReference>
<feature type="domain" description="BHLH" evidence="9">
    <location>
        <begin position="198"/>
        <end position="250"/>
    </location>
</feature>
<dbReference type="InterPro" id="IPR011598">
    <property type="entry name" value="bHLH_dom"/>
</dbReference>
<dbReference type="GO" id="GO:0070888">
    <property type="term" value="F:E-box binding"/>
    <property type="evidence" value="ECO:0007669"/>
    <property type="project" value="TreeGrafter"/>
</dbReference>
<name>A0A026VW42_OOCBI</name>
<dbReference type="SMART" id="SM00353">
    <property type="entry name" value="HLH"/>
    <property type="match status" value="1"/>
</dbReference>
<evidence type="ECO:0000313" key="12">
    <source>
        <dbReference type="Proteomes" id="UP000053097"/>
    </source>
</evidence>
<dbReference type="STRING" id="2015173.A0A026VW42"/>
<keyword evidence="4" id="KW-0524">Neurogenesis</keyword>
<dbReference type="GO" id="GO:0046982">
    <property type="term" value="F:protein heterodimerization activity"/>
    <property type="evidence" value="ECO:0007669"/>
    <property type="project" value="UniProtKB-ARBA"/>
</dbReference>
<dbReference type="GO" id="GO:0061564">
    <property type="term" value="P:axon development"/>
    <property type="evidence" value="ECO:0007669"/>
    <property type="project" value="TreeGrafter"/>
</dbReference>
<feature type="region of interest" description="Disordered" evidence="8">
    <location>
        <begin position="166"/>
        <end position="194"/>
    </location>
</feature>
<dbReference type="Pfam" id="PF00010">
    <property type="entry name" value="HLH"/>
    <property type="match status" value="1"/>
</dbReference>
<evidence type="ECO:0000313" key="10">
    <source>
        <dbReference type="EMBL" id="EZA47885.1"/>
    </source>
</evidence>
<organism evidence="10 12">
    <name type="scientific">Ooceraea biroi</name>
    <name type="common">Clonal raider ant</name>
    <name type="synonym">Cerapachys biroi</name>
    <dbReference type="NCBI Taxonomy" id="2015173"/>
    <lineage>
        <taxon>Eukaryota</taxon>
        <taxon>Metazoa</taxon>
        <taxon>Ecdysozoa</taxon>
        <taxon>Arthropoda</taxon>
        <taxon>Hexapoda</taxon>
        <taxon>Insecta</taxon>
        <taxon>Pterygota</taxon>
        <taxon>Neoptera</taxon>
        <taxon>Endopterygota</taxon>
        <taxon>Hymenoptera</taxon>
        <taxon>Apocrita</taxon>
        <taxon>Aculeata</taxon>
        <taxon>Formicoidea</taxon>
        <taxon>Formicidae</taxon>
        <taxon>Dorylinae</taxon>
        <taxon>Ooceraea</taxon>
    </lineage>
</organism>
<dbReference type="Proteomes" id="UP000053097">
    <property type="component" value="Unassembled WGS sequence"/>
</dbReference>
<evidence type="ECO:0000259" key="9">
    <source>
        <dbReference type="PROSITE" id="PS50888"/>
    </source>
</evidence>
<dbReference type="GO" id="GO:0000981">
    <property type="term" value="F:DNA-binding transcription factor activity, RNA polymerase II-specific"/>
    <property type="evidence" value="ECO:0007669"/>
    <property type="project" value="TreeGrafter"/>
</dbReference>
<keyword evidence="2" id="KW-0217">Developmental protein</keyword>
<reference evidence="11" key="3">
    <citation type="submission" date="2018-07" db="EMBL/GenBank/DDBJ databases">
        <authorList>
            <person name="Mckenzie S.K."/>
            <person name="Kronauer D.J.C."/>
        </authorList>
    </citation>
    <scope>NUCLEOTIDE SEQUENCE</scope>
    <source>
        <strain evidence="11">Clonal line C1</strain>
    </source>
</reference>
<sequence>MALLSNHHCNYQSTQSEMLTPAYPNSARSYDPLYPSPYNSPNYDSARIVYRDTCTHESELTPRREIETLDYTKESVSEYAKTPEGYDRVPYGVLTPVTPQRYEPPHSMDQTTSPRSMLYEESSMDYQPPTYCYETPPQEPRYQSLENSKPILTIVEPRVNCWEPIISSQKMPTTPPVSPRKGRRRSRDVPPSPTVLKRRRLAANARERRRMNGLNDAFDKLREVVPSLGTDHKLSKFETLQMAQSYIAALCDLLQRHDSKR</sequence>
<evidence type="ECO:0000256" key="5">
    <source>
        <dbReference type="ARBA" id="ARBA00023015"/>
    </source>
</evidence>
<dbReference type="SUPFAM" id="SSF47459">
    <property type="entry name" value="HLH, helix-loop-helix DNA-binding domain"/>
    <property type="match status" value="1"/>
</dbReference>
<evidence type="ECO:0000256" key="7">
    <source>
        <dbReference type="ARBA" id="ARBA00023242"/>
    </source>
</evidence>
<dbReference type="EMBL" id="KK107762">
    <property type="protein sequence ID" value="EZA47885.1"/>
    <property type="molecule type" value="Genomic_DNA"/>
</dbReference>
<protein>
    <submittedName>
        <fullName evidence="10">Basic helix-loop-helix transcription factor amos</fullName>
    </submittedName>
</protein>
<evidence type="ECO:0000256" key="3">
    <source>
        <dbReference type="ARBA" id="ARBA00022782"/>
    </source>
</evidence>
<evidence type="ECO:0000313" key="11">
    <source>
        <dbReference type="EMBL" id="RLU24602.1"/>
    </source>
</evidence>
<comment type="subcellular location">
    <subcellularLocation>
        <location evidence="1">Nucleus</location>
    </subcellularLocation>
</comment>
<keyword evidence="7" id="KW-0539">Nucleus</keyword>
<evidence type="ECO:0000256" key="6">
    <source>
        <dbReference type="ARBA" id="ARBA00023163"/>
    </source>
</evidence>
<dbReference type="InterPro" id="IPR036638">
    <property type="entry name" value="HLH_DNA-bd_sf"/>
</dbReference>
<accession>A0A026VW42</accession>
<dbReference type="OMA" id="YCYETPP"/>